<dbReference type="EMBL" id="KB021169">
    <property type="protein sequence ID" value="ELA25286.1"/>
    <property type="molecule type" value="Genomic_DNA"/>
</dbReference>
<proteinExistence type="predicted"/>
<dbReference type="PROSITE" id="PS51212">
    <property type="entry name" value="WSC"/>
    <property type="match status" value="1"/>
</dbReference>
<dbReference type="HOGENOM" id="CLU_1156301_0_0_1"/>
<dbReference type="Pfam" id="PF01822">
    <property type="entry name" value="WSC"/>
    <property type="match status" value="1"/>
</dbReference>
<evidence type="ECO:0000256" key="1">
    <source>
        <dbReference type="SAM" id="Phobius"/>
    </source>
</evidence>
<feature type="domain" description="WSC" evidence="2">
    <location>
        <begin position="131"/>
        <end position="202"/>
    </location>
</feature>
<evidence type="ECO:0000313" key="3">
    <source>
        <dbReference type="EMBL" id="ELA25286.1"/>
    </source>
</evidence>
<keyword evidence="1" id="KW-0812">Transmembrane</keyword>
<feature type="transmembrane region" description="Helical" evidence="1">
    <location>
        <begin position="73"/>
        <end position="98"/>
    </location>
</feature>
<keyword evidence="1" id="KW-0472">Membrane</keyword>
<dbReference type="InterPro" id="IPR002889">
    <property type="entry name" value="WSC_carb-bd"/>
</dbReference>
<sequence length="202" mass="22397">MASYEHTTHAEPAYVENAYIENGLHPVHHSDKIVGGPIDHQYDGQYYGGYTQISAATTLKAEKRICGARKPVFVLWCIIGFMAAMLVMVAGVFGAMIANQDAKIQNLQQTNGGTRTASASAAATTWVEISDWEYVGCYRDNDQRTMRDAYQNYTTSQTNRQCKAFCEKDYDYFGTETGGECYCSSTAPSEDALSPAWNCKEQ</sequence>
<evidence type="ECO:0000259" key="2">
    <source>
        <dbReference type="PROSITE" id="PS51212"/>
    </source>
</evidence>
<reference evidence="3" key="1">
    <citation type="submission" date="2012-08" db="EMBL/GenBank/DDBJ databases">
        <title>Genome analysis of Colletotrichum orbiculare and Colletotrichum fructicola.</title>
        <authorList>
            <person name="Gan P.H.P."/>
            <person name="Ikeda K."/>
            <person name="Irieda H."/>
            <person name="Narusaka M."/>
            <person name="O'Connell R.J."/>
            <person name="Narusaka Y."/>
            <person name="Takano Y."/>
            <person name="Kubo Y."/>
            <person name="Shirasu K."/>
        </authorList>
    </citation>
    <scope>NUCLEOTIDE SEQUENCE</scope>
    <source>
        <strain evidence="3">Nara gc5</strain>
    </source>
</reference>
<dbReference type="AlphaFoldDB" id="L2FGV4"/>
<protein>
    <submittedName>
        <fullName evidence="3">Pyrrolo-quinoline quinone</fullName>
    </submittedName>
</protein>
<accession>L2FGV4</accession>
<gene>
    <name evidence="3" type="ORF">CGGC5_1925</name>
</gene>
<organism evidence="3">
    <name type="scientific">Colletotrichum fructicola (strain Nara gc5)</name>
    <name type="common">Anthracnose fungus</name>
    <name type="synonym">Colletotrichum gloeosporioides (strain Nara gc5)</name>
    <dbReference type="NCBI Taxonomy" id="1213859"/>
    <lineage>
        <taxon>Eukaryota</taxon>
        <taxon>Fungi</taxon>
        <taxon>Dikarya</taxon>
        <taxon>Ascomycota</taxon>
        <taxon>Pezizomycotina</taxon>
        <taxon>Sordariomycetes</taxon>
        <taxon>Hypocreomycetidae</taxon>
        <taxon>Glomerellales</taxon>
        <taxon>Glomerellaceae</taxon>
        <taxon>Colletotrichum</taxon>
        <taxon>Colletotrichum gloeosporioides species complex</taxon>
    </lineage>
</organism>
<keyword evidence="1" id="KW-1133">Transmembrane helix</keyword>
<name>L2FGV4_COLFN</name>